<organism evidence="1 2">
    <name type="scientific">Sphingomonas alpina</name>
    <dbReference type="NCBI Taxonomy" id="653931"/>
    <lineage>
        <taxon>Bacteria</taxon>
        <taxon>Pseudomonadati</taxon>
        <taxon>Pseudomonadota</taxon>
        <taxon>Alphaproteobacteria</taxon>
        <taxon>Sphingomonadales</taxon>
        <taxon>Sphingomonadaceae</taxon>
        <taxon>Sphingomonas</taxon>
    </lineage>
</organism>
<dbReference type="KEGG" id="spap:H3Z74_09740"/>
<evidence type="ECO:0000313" key="1">
    <source>
        <dbReference type="EMBL" id="QNQ11390.1"/>
    </source>
</evidence>
<proteinExistence type="predicted"/>
<gene>
    <name evidence="1" type="ORF">H3Z74_09740</name>
</gene>
<keyword evidence="2" id="KW-1185">Reference proteome</keyword>
<dbReference type="Proteomes" id="UP000516148">
    <property type="component" value="Chromosome"/>
</dbReference>
<dbReference type="InterPro" id="IPR007433">
    <property type="entry name" value="DUF481"/>
</dbReference>
<evidence type="ECO:0000313" key="2">
    <source>
        <dbReference type="Proteomes" id="UP000516148"/>
    </source>
</evidence>
<dbReference type="AlphaFoldDB" id="A0A7H0LNY7"/>
<dbReference type="Pfam" id="PF04338">
    <property type="entry name" value="DUF481"/>
    <property type="match status" value="1"/>
</dbReference>
<protein>
    <submittedName>
        <fullName evidence="1">DUF481 domain-containing protein</fullName>
    </submittedName>
</protein>
<reference evidence="1 2" key="1">
    <citation type="submission" date="2020-09" db="EMBL/GenBank/DDBJ databases">
        <title>Sphingomonas sp., a new species isolated from pork steak.</title>
        <authorList>
            <person name="Heidler von Heilborn D."/>
        </authorList>
    </citation>
    <scope>NUCLEOTIDE SEQUENCE [LARGE SCALE GENOMIC DNA]</scope>
    <source>
        <strain evidence="2">S8-3T</strain>
    </source>
</reference>
<accession>A0A7H0LNY7</accession>
<dbReference type="RefSeq" id="WP_187763671.1">
    <property type="nucleotide sequence ID" value="NZ_JANQBJ010000001.1"/>
</dbReference>
<dbReference type="EMBL" id="CP061038">
    <property type="protein sequence ID" value="QNQ11390.1"/>
    <property type="molecule type" value="Genomic_DNA"/>
</dbReference>
<sequence length="333" mass="36010">MTPTNDILLLHPVPEQCFGRYARLVRILPTLPAASLLPAAVLLLAAPLLLANADPAAIPPQVRAMLDAALASGNDGEVATIVKYARAAAPDNADAIAAIAAAWRADRLAKLQEKLREAGPFDLWKGRAEIGGYFTTGNTENIGLSAALDLQRETLRWRHKVRLAADYQESLGLVSREHYLAAYEPNFKFGERGYVYGAAQYESDRFLGYTDRYSASLGAGYSAIKQPGMKLDVELGPAYRHTNYTDTTVESSIAARGSIDFDWKLSSAITLSQDASAYIQHFNSSITGTTALNAKLIGPLAAKLSYSVQYESMPPIGRVGTDTTSRASLVYSF</sequence>
<name>A0A7H0LNY7_9SPHN</name>